<dbReference type="PATRIC" id="fig|443610.3.peg.278"/>
<evidence type="ECO:0000313" key="2">
    <source>
        <dbReference type="EMBL" id="KKB11887.1"/>
    </source>
</evidence>
<accession>A0A0F5FUL4</accession>
<proteinExistence type="predicted"/>
<dbReference type="PANTHER" id="PTHR30399:SF1">
    <property type="entry name" value="UTP PYROPHOSPHATASE"/>
    <property type="match status" value="1"/>
</dbReference>
<evidence type="ECO:0000259" key="1">
    <source>
        <dbReference type="Pfam" id="PF01863"/>
    </source>
</evidence>
<protein>
    <recommendedName>
        <fullName evidence="1">YgjP-like metallopeptidase domain-containing protein</fullName>
    </recommendedName>
</protein>
<dbReference type="Gene3D" id="3.30.2010.10">
    <property type="entry name" value="Metalloproteases ('zincins'), catalytic domain"/>
    <property type="match status" value="1"/>
</dbReference>
<dbReference type="EMBL" id="JZEX01000106">
    <property type="protein sequence ID" value="KKB11887.1"/>
    <property type="molecule type" value="Genomic_DNA"/>
</dbReference>
<dbReference type="PANTHER" id="PTHR30399">
    <property type="entry name" value="UNCHARACTERIZED PROTEIN YGJP"/>
    <property type="match status" value="1"/>
</dbReference>
<name>A0A0F5FUL4_9HYPH</name>
<dbReference type="InterPro" id="IPR002725">
    <property type="entry name" value="YgjP-like_metallopeptidase"/>
</dbReference>
<comment type="caution">
    <text evidence="2">The sequence shown here is derived from an EMBL/GenBank/DDBJ whole genome shotgun (WGS) entry which is preliminary data.</text>
</comment>
<feature type="domain" description="YgjP-like metallopeptidase" evidence="1">
    <location>
        <begin position="22"/>
        <end position="229"/>
    </location>
</feature>
<dbReference type="Pfam" id="PF01863">
    <property type="entry name" value="YgjP-like"/>
    <property type="match status" value="1"/>
</dbReference>
<dbReference type="Proteomes" id="UP000033632">
    <property type="component" value="Unassembled WGS sequence"/>
</dbReference>
<dbReference type="AlphaFoldDB" id="A0A0F5FUL4"/>
<keyword evidence="3" id="KW-1185">Reference proteome</keyword>
<organism evidence="2 3">
    <name type="scientific">Devosia geojensis</name>
    <dbReference type="NCBI Taxonomy" id="443610"/>
    <lineage>
        <taxon>Bacteria</taxon>
        <taxon>Pseudomonadati</taxon>
        <taxon>Pseudomonadota</taxon>
        <taxon>Alphaproteobacteria</taxon>
        <taxon>Hyphomicrobiales</taxon>
        <taxon>Devosiaceae</taxon>
        <taxon>Devosia</taxon>
    </lineage>
</organism>
<dbReference type="CDD" id="cd07344">
    <property type="entry name" value="M48_yhfN_like"/>
    <property type="match status" value="1"/>
</dbReference>
<dbReference type="InterPro" id="IPR053136">
    <property type="entry name" value="UTP_pyrophosphatase-like"/>
</dbReference>
<dbReference type="STRING" id="443610.VE25_10385"/>
<reference evidence="2 3" key="1">
    <citation type="submission" date="2015-03" db="EMBL/GenBank/DDBJ databases">
        <authorList>
            <person name="Hassan Y.I."/>
            <person name="Lepp D."/>
            <person name="Li X.-Z."/>
            <person name="Zhou T."/>
        </authorList>
    </citation>
    <scope>NUCLEOTIDE SEQUENCE [LARGE SCALE GENOMIC DNA]</scope>
    <source>
        <strain evidence="2 3">BD-c194</strain>
    </source>
</reference>
<sequence>MEIGWGERRTLAHLRRTERRVLRIEVQPSGAVVVFAPLGEPVDAIRDRLKRKGAWIFRELDRISARPVTTPERRLVSGETHLLLGRQYRLSIEKSDDPYVRIEGSRLNILARRVDDPAHCRRLLTAFYALTARRVFRERLDAVIPPFTRRGLDTPILVVRKMAKRWGSYTPKGRIVLNVDLVRASPMLIDYVICHELAHGFYANHGKEWHDLFDTIMPDWQSRKARLEEFLR</sequence>
<evidence type="ECO:0000313" key="3">
    <source>
        <dbReference type="Proteomes" id="UP000033632"/>
    </source>
</evidence>
<gene>
    <name evidence="2" type="ORF">VE25_10385</name>
</gene>